<evidence type="ECO:0000313" key="3">
    <source>
        <dbReference type="EMBL" id="NKC67936.1"/>
    </source>
</evidence>
<evidence type="ECO:0000313" key="4">
    <source>
        <dbReference type="Proteomes" id="UP000521358"/>
    </source>
</evidence>
<keyword evidence="2" id="KW-0472">Membrane</keyword>
<sequence length="207" mass="23930">MSNIVDELLVLLKKKKTIAVIIIIVVGIVMMNVFKSLYRPTIREQQVDSVAKITYKNKQFKKIQDSELTDLLKKKEQQVIAVIDPSENKGYKKVEKMFNEKKSIENLPETVYVYEPVYPNQKMNKDLGINDKNTFIVYNEGKEIGRYSFNDLSVGHEEITTELNQIINPKIPRKKPVRKEVQTEDSAAENTQTNDDGQTHTSEVFFE</sequence>
<keyword evidence="2" id="KW-1133">Transmembrane helix</keyword>
<feature type="transmembrane region" description="Helical" evidence="2">
    <location>
        <begin position="17"/>
        <end position="34"/>
    </location>
</feature>
<feature type="region of interest" description="Disordered" evidence="1">
    <location>
        <begin position="171"/>
        <end position="207"/>
    </location>
</feature>
<accession>A0A7X6D8T7</accession>
<evidence type="ECO:0000256" key="2">
    <source>
        <dbReference type="SAM" id="Phobius"/>
    </source>
</evidence>
<feature type="compositionally biased region" description="Polar residues" evidence="1">
    <location>
        <begin position="184"/>
        <end position="207"/>
    </location>
</feature>
<comment type="caution">
    <text evidence="3">The sequence shown here is derived from an EMBL/GenBank/DDBJ whole genome shotgun (WGS) entry which is preliminary data.</text>
</comment>
<gene>
    <name evidence="3" type="ORF">HED35_07545</name>
</gene>
<keyword evidence="2" id="KW-0812">Transmembrane</keyword>
<dbReference type="EMBL" id="JAAVMB010000007">
    <property type="protein sequence ID" value="NKC67936.1"/>
    <property type="molecule type" value="Genomic_DNA"/>
</dbReference>
<dbReference type="RefSeq" id="WP_167800138.1">
    <property type="nucleotide sequence ID" value="NZ_JAAVMB010000007.1"/>
</dbReference>
<reference evidence="3 4" key="1">
    <citation type="submission" date="2020-03" db="EMBL/GenBank/DDBJ databases">
        <title>Bacterial samples isolated from urine from healthy bovine heifers (Gyr breed).</title>
        <authorList>
            <person name="Giannattasio-Ferraz S."/>
            <person name="Maskeri L."/>
            <person name="Penido A."/>
            <person name="Barbosa-Stancioli E.F."/>
            <person name="Putonti C."/>
        </authorList>
    </citation>
    <scope>NUCLEOTIDE SEQUENCE [LARGE SCALE GENOMIC DNA]</scope>
    <source>
        <strain evidence="3 4">UFMG-H7</strain>
    </source>
</reference>
<name>A0A7X6D8T7_9ENTE</name>
<evidence type="ECO:0000256" key="1">
    <source>
        <dbReference type="SAM" id="MobiDB-lite"/>
    </source>
</evidence>
<dbReference type="Proteomes" id="UP000521358">
    <property type="component" value="Unassembled WGS sequence"/>
</dbReference>
<protein>
    <submittedName>
        <fullName evidence="3">Uncharacterized protein</fullName>
    </submittedName>
</protein>
<organism evidence="3 4">
    <name type="scientific">Vagococcus fluvialis</name>
    <dbReference type="NCBI Taxonomy" id="2738"/>
    <lineage>
        <taxon>Bacteria</taxon>
        <taxon>Bacillati</taxon>
        <taxon>Bacillota</taxon>
        <taxon>Bacilli</taxon>
        <taxon>Lactobacillales</taxon>
        <taxon>Enterococcaceae</taxon>
        <taxon>Vagococcus</taxon>
    </lineage>
</organism>
<proteinExistence type="predicted"/>
<dbReference type="AlphaFoldDB" id="A0A7X6D8T7"/>